<proteinExistence type="predicted"/>
<evidence type="ECO:0008006" key="4">
    <source>
        <dbReference type="Google" id="ProtNLM"/>
    </source>
</evidence>
<feature type="signal peptide" evidence="2">
    <location>
        <begin position="1"/>
        <end position="22"/>
    </location>
</feature>
<accession>A0A7S1JK69</accession>
<evidence type="ECO:0000256" key="2">
    <source>
        <dbReference type="SAM" id="SignalP"/>
    </source>
</evidence>
<feature type="compositionally biased region" description="Basic and acidic residues" evidence="1">
    <location>
        <begin position="87"/>
        <end position="119"/>
    </location>
</feature>
<feature type="chain" id="PRO_5031537989" description="Secreted protein" evidence="2">
    <location>
        <begin position="23"/>
        <end position="119"/>
    </location>
</feature>
<reference evidence="3" key="1">
    <citation type="submission" date="2021-01" db="EMBL/GenBank/DDBJ databases">
        <authorList>
            <person name="Corre E."/>
            <person name="Pelletier E."/>
            <person name="Niang G."/>
            <person name="Scheremetjew M."/>
            <person name="Finn R."/>
            <person name="Kale V."/>
            <person name="Holt S."/>
            <person name="Cochrane G."/>
            <person name="Meng A."/>
            <person name="Brown T."/>
            <person name="Cohen L."/>
        </authorList>
    </citation>
    <scope>NUCLEOTIDE SEQUENCE</scope>
    <source>
        <strain evidence="3">CCMP3346</strain>
    </source>
</reference>
<feature type="region of interest" description="Disordered" evidence="1">
    <location>
        <begin position="76"/>
        <end position="119"/>
    </location>
</feature>
<organism evidence="3">
    <name type="scientific">Vitrella brassicaformis</name>
    <dbReference type="NCBI Taxonomy" id="1169539"/>
    <lineage>
        <taxon>Eukaryota</taxon>
        <taxon>Sar</taxon>
        <taxon>Alveolata</taxon>
        <taxon>Colpodellida</taxon>
        <taxon>Vitrellaceae</taxon>
        <taxon>Vitrella</taxon>
    </lineage>
</organism>
<keyword evidence="2" id="KW-0732">Signal</keyword>
<dbReference type="EMBL" id="HBGB01000467">
    <property type="protein sequence ID" value="CAD9045224.1"/>
    <property type="molecule type" value="Transcribed_RNA"/>
</dbReference>
<gene>
    <name evidence="3" type="ORF">VBRA1451_LOCUS276</name>
</gene>
<sequence length="119" mass="13654">MSSATLHRLITTLFFFLHLARGEGGVDDAVWPCHEDVIDVEFFEVREWGAEGGLRALGRRRLISRLFPKLPHKVARGDASESDEYNQAEHTDHHRVVGDCEAEQEWRATSKRQPTSEKR</sequence>
<name>A0A7S1JK69_9ALVE</name>
<evidence type="ECO:0000313" key="3">
    <source>
        <dbReference type="EMBL" id="CAD9045224.1"/>
    </source>
</evidence>
<protein>
    <recommendedName>
        <fullName evidence="4">Secreted protein</fullName>
    </recommendedName>
</protein>
<dbReference type="AlphaFoldDB" id="A0A7S1JK69"/>
<evidence type="ECO:0000256" key="1">
    <source>
        <dbReference type="SAM" id="MobiDB-lite"/>
    </source>
</evidence>